<dbReference type="InterPro" id="IPR038677">
    <property type="entry name" value="WIF_sf"/>
</dbReference>
<accession>A0A6G0YJS9</accession>
<proteinExistence type="predicted"/>
<dbReference type="Pfam" id="PF02019">
    <property type="entry name" value="WIF"/>
    <property type="match status" value="1"/>
</dbReference>
<dbReference type="Proteomes" id="UP000478052">
    <property type="component" value="Unassembled WGS sequence"/>
</dbReference>
<dbReference type="EMBL" id="VUJU01003673">
    <property type="protein sequence ID" value="KAF0757114.1"/>
    <property type="molecule type" value="Genomic_DNA"/>
</dbReference>
<evidence type="ECO:0000313" key="5">
    <source>
        <dbReference type="Proteomes" id="UP000478052"/>
    </source>
</evidence>
<dbReference type="PROSITE" id="PS50814">
    <property type="entry name" value="WIF"/>
    <property type="match status" value="1"/>
</dbReference>
<evidence type="ECO:0000256" key="1">
    <source>
        <dbReference type="ARBA" id="ARBA00022729"/>
    </source>
</evidence>
<evidence type="ECO:0000256" key="2">
    <source>
        <dbReference type="ARBA" id="ARBA00023180"/>
    </source>
</evidence>
<organism evidence="4 5">
    <name type="scientific">Aphis craccivora</name>
    <name type="common">Cowpea aphid</name>
    <dbReference type="NCBI Taxonomy" id="307492"/>
    <lineage>
        <taxon>Eukaryota</taxon>
        <taxon>Metazoa</taxon>
        <taxon>Ecdysozoa</taxon>
        <taxon>Arthropoda</taxon>
        <taxon>Hexapoda</taxon>
        <taxon>Insecta</taxon>
        <taxon>Pterygota</taxon>
        <taxon>Neoptera</taxon>
        <taxon>Paraneoptera</taxon>
        <taxon>Hemiptera</taxon>
        <taxon>Sternorrhyncha</taxon>
        <taxon>Aphidomorpha</taxon>
        <taxon>Aphidoidea</taxon>
        <taxon>Aphididae</taxon>
        <taxon>Aphidini</taxon>
        <taxon>Aphis</taxon>
        <taxon>Aphis</taxon>
    </lineage>
</organism>
<protein>
    <recommendedName>
        <fullName evidence="3">WIF domain-containing protein</fullName>
    </recommendedName>
</protein>
<dbReference type="AlphaFoldDB" id="A0A6G0YJS9"/>
<keyword evidence="1" id="KW-0732">Signal</keyword>
<dbReference type="InterPro" id="IPR003306">
    <property type="entry name" value="WIF"/>
</dbReference>
<evidence type="ECO:0000313" key="4">
    <source>
        <dbReference type="EMBL" id="KAF0757114.1"/>
    </source>
</evidence>
<name>A0A6G0YJS9_APHCR</name>
<evidence type="ECO:0000259" key="3">
    <source>
        <dbReference type="PROSITE" id="PS50814"/>
    </source>
</evidence>
<keyword evidence="5" id="KW-1185">Reference proteome</keyword>
<dbReference type="OrthoDB" id="6626219at2759"/>
<gene>
    <name evidence="4" type="ORF">FWK35_00023736</name>
</gene>
<comment type="caution">
    <text evidence="4">The sequence shown here is derived from an EMBL/GenBank/DDBJ whole genome shotgun (WGS) entry which is preliminary data.</text>
</comment>
<keyword evidence="2" id="KW-0325">Glycoprotein</keyword>
<reference evidence="4 5" key="1">
    <citation type="submission" date="2019-08" db="EMBL/GenBank/DDBJ databases">
        <title>Whole genome of Aphis craccivora.</title>
        <authorList>
            <person name="Voronova N.V."/>
            <person name="Shulinski R.S."/>
            <person name="Bandarenka Y.V."/>
            <person name="Zhorov D.G."/>
            <person name="Warner D."/>
        </authorList>
    </citation>
    <scope>NUCLEOTIDE SEQUENCE [LARGE SCALE GENOMIC DNA]</scope>
    <source>
        <strain evidence="4">180601</strain>
        <tissue evidence="4">Whole Body</tissue>
    </source>
</reference>
<dbReference type="Gene3D" id="2.60.40.2170">
    <property type="entry name" value="Wnt, WIF domain"/>
    <property type="match status" value="1"/>
</dbReference>
<sequence>MIEINTWGYPVYELKKQYLIIATKLNFFFVFISKIKHNSHYIIIKQIDKDIQSVQNICLFNESNLPVSRVFITFHNHDTQKMRSNKIEIKNQFLLSCHCHNTDAYGRVYHFIIYTRLSSELYYVRDGVVNTYAMNFEVPVPANIGELEFCWQSLTRHSFNGQ</sequence>
<feature type="domain" description="WIF" evidence="3">
    <location>
        <begin position="104"/>
        <end position="162"/>
    </location>
</feature>